<reference evidence="4" key="1">
    <citation type="submission" date="2025-08" db="UniProtKB">
        <authorList>
            <consortium name="RefSeq"/>
        </authorList>
    </citation>
    <scope>IDENTIFICATION</scope>
</reference>
<feature type="domain" description="BZIP" evidence="2">
    <location>
        <begin position="116"/>
        <end position="169"/>
    </location>
</feature>
<dbReference type="GeneID" id="101850303"/>
<evidence type="ECO:0000313" key="4">
    <source>
        <dbReference type="RefSeq" id="XP_005091463.1"/>
    </source>
</evidence>
<feature type="region of interest" description="Disordered" evidence="1">
    <location>
        <begin position="107"/>
        <end position="142"/>
    </location>
</feature>
<proteinExistence type="predicted"/>
<dbReference type="RefSeq" id="XP_005091463.1">
    <property type="nucleotide sequence ID" value="XM_005091406.1"/>
</dbReference>
<feature type="compositionally biased region" description="Polar residues" evidence="1">
    <location>
        <begin position="1"/>
        <end position="11"/>
    </location>
</feature>
<dbReference type="SUPFAM" id="SSF57959">
    <property type="entry name" value="Leucine zipper domain"/>
    <property type="match status" value="1"/>
</dbReference>
<dbReference type="InterPro" id="IPR046347">
    <property type="entry name" value="bZIP_sf"/>
</dbReference>
<dbReference type="Gene3D" id="1.20.5.170">
    <property type="match status" value="1"/>
</dbReference>
<name>A0ABM0JDY2_APLCA</name>
<sequence>MKDNIISGNAESSSKKRSSSPADHKMPNTVEDLQHHLEIIEERRMKASSQGKLFDTPGPFSPGEDTVSLQGEAGGFPMPQSIDVDHMICSGVTVAGFKPRAIIRKRSKTTIPPTAKDNGYWQKRRKNNDSARKSRESKKEREKKFYKRALELEYENIYLHECLRSAEAELAALGHSFVPPTLGAQTHL</sequence>
<evidence type="ECO:0000313" key="3">
    <source>
        <dbReference type="Proteomes" id="UP000694888"/>
    </source>
</evidence>
<dbReference type="CDD" id="cd14695">
    <property type="entry name" value="bZIP_HLF"/>
    <property type="match status" value="1"/>
</dbReference>
<evidence type="ECO:0000259" key="2">
    <source>
        <dbReference type="Pfam" id="PF07716"/>
    </source>
</evidence>
<evidence type="ECO:0000256" key="1">
    <source>
        <dbReference type="SAM" id="MobiDB-lite"/>
    </source>
</evidence>
<accession>A0ABM0JDY2</accession>
<feature type="region of interest" description="Disordered" evidence="1">
    <location>
        <begin position="1"/>
        <end position="29"/>
    </location>
</feature>
<dbReference type="Pfam" id="PF07716">
    <property type="entry name" value="bZIP_2"/>
    <property type="match status" value="1"/>
</dbReference>
<feature type="compositionally biased region" description="Basic and acidic residues" evidence="1">
    <location>
        <begin position="127"/>
        <end position="142"/>
    </location>
</feature>
<gene>
    <name evidence="4" type="primary">LOC101850303</name>
</gene>
<dbReference type="InterPro" id="IPR004827">
    <property type="entry name" value="bZIP"/>
</dbReference>
<keyword evidence="3" id="KW-1185">Reference proteome</keyword>
<dbReference type="Proteomes" id="UP000694888">
    <property type="component" value="Unplaced"/>
</dbReference>
<protein>
    <submittedName>
        <fullName evidence="4">Cell death specification protein 2-like</fullName>
    </submittedName>
</protein>
<organism evidence="3 4">
    <name type="scientific">Aplysia californica</name>
    <name type="common">California sea hare</name>
    <dbReference type="NCBI Taxonomy" id="6500"/>
    <lineage>
        <taxon>Eukaryota</taxon>
        <taxon>Metazoa</taxon>
        <taxon>Spiralia</taxon>
        <taxon>Lophotrochozoa</taxon>
        <taxon>Mollusca</taxon>
        <taxon>Gastropoda</taxon>
        <taxon>Heterobranchia</taxon>
        <taxon>Euthyneura</taxon>
        <taxon>Tectipleura</taxon>
        <taxon>Aplysiida</taxon>
        <taxon>Aplysioidea</taxon>
        <taxon>Aplysiidae</taxon>
        <taxon>Aplysia</taxon>
    </lineage>
</organism>